<dbReference type="AlphaFoldDB" id="A0A4Y8M291"/>
<name>A0A4Y8M291_9BACL</name>
<dbReference type="Proteomes" id="UP000297900">
    <property type="component" value="Unassembled WGS sequence"/>
</dbReference>
<dbReference type="EMBL" id="SOMN01000004">
    <property type="protein sequence ID" value="TFE29382.1"/>
    <property type="molecule type" value="Genomic_DNA"/>
</dbReference>
<evidence type="ECO:0000313" key="2">
    <source>
        <dbReference type="EMBL" id="TFE29382.1"/>
    </source>
</evidence>
<organism evidence="2 3">
    <name type="scientific">Cohnella luojiensis</name>
    <dbReference type="NCBI Taxonomy" id="652876"/>
    <lineage>
        <taxon>Bacteria</taxon>
        <taxon>Bacillati</taxon>
        <taxon>Bacillota</taxon>
        <taxon>Bacilli</taxon>
        <taxon>Bacillales</taxon>
        <taxon>Paenibacillaceae</taxon>
        <taxon>Cohnella</taxon>
    </lineage>
</organism>
<dbReference type="OrthoDB" id="2599781at2"/>
<reference evidence="2 3" key="1">
    <citation type="submission" date="2019-03" db="EMBL/GenBank/DDBJ databases">
        <title>Cohnella endophytica sp. nov., a novel endophytic bacterium isolated from bark of Sonneratia apetala.</title>
        <authorList>
            <person name="Tuo L."/>
        </authorList>
    </citation>
    <scope>NUCLEOTIDE SEQUENCE [LARGE SCALE GENOMIC DNA]</scope>
    <source>
        <strain evidence="2 3">CCTCC AB 208254</strain>
    </source>
</reference>
<dbReference type="RefSeq" id="WP_135151076.1">
    <property type="nucleotide sequence ID" value="NZ_SOMN01000004.1"/>
</dbReference>
<evidence type="ECO:0000313" key="3">
    <source>
        <dbReference type="Proteomes" id="UP000297900"/>
    </source>
</evidence>
<comment type="caution">
    <text evidence="2">The sequence shown here is derived from an EMBL/GenBank/DDBJ whole genome shotgun (WGS) entry which is preliminary data.</text>
</comment>
<proteinExistence type="predicted"/>
<dbReference type="Pfam" id="PF14285">
    <property type="entry name" value="DUF4367"/>
    <property type="match status" value="1"/>
</dbReference>
<accession>A0A4Y8M291</accession>
<dbReference type="InterPro" id="IPR025377">
    <property type="entry name" value="DUF4367"/>
</dbReference>
<protein>
    <submittedName>
        <fullName evidence="2">DUF4367 domain-containing protein</fullName>
    </submittedName>
</protein>
<evidence type="ECO:0000259" key="1">
    <source>
        <dbReference type="Pfam" id="PF14285"/>
    </source>
</evidence>
<keyword evidence="3" id="KW-1185">Reference proteome</keyword>
<sequence>MNNAQFDQLFDAAFEASSEQLQTQSTVDHRASWQRVQQKLLTLRRRKSMRSKLTKLTAIAASLLLGAAIFGNNPAARAIDPIYATLKEYPSGVLGFFFGRNEDKDASGAKTAPPPAFGEGLDIEKMNESTYVAHVNEAQASNLLSFPAPVFRYIPTHYTFYEAQIYFQYTQEQKADDVAYLFVNENEKYMHVSLKKLASNTGIGTSKVSEGVTVKKIQLSDVTAILTTATNGSNSLETIRGDIHINMSGIVPSDELIRMYEEMYE</sequence>
<feature type="domain" description="DUF4367" evidence="1">
    <location>
        <begin position="149"/>
        <end position="263"/>
    </location>
</feature>
<gene>
    <name evidence="2" type="ORF">E2980_05125</name>
</gene>